<evidence type="ECO:0000256" key="1">
    <source>
        <dbReference type="ARBA" id="ARBA00010876"/>
    </source>
</evidence>
<dbReference type="PANTHER" id="PTHR21600">
    <property type="entry name" value="MITOCHONDRIAL RNA PSEUDOURIDINE SYNTHASE"/>
    <property type="match status" value="1"/>
</dbReference>
<organism evidence="5 6">
    <name type="scientific">Holospora undulata HU1</name>
    <dbReference type="NCBI Taxonomy" id="1321371"/>
    <lineage>
        <taxon>Bacteria</taxon>
        <taxon>Pseudomonadati</taxon>
        <taxon>Pseudomonadota</taxon>
        <taxon>Alphaproteobacteria</taxon>
        <taxon>Holosporales</taxon>
        <taxon>Holosporaceae</taxon>
        <taxon>Holospora</taxon>
    </lineage>
</organism>
<name>A0A061JII2_9PROT</name>
<dbReference type="Gene3D" id="3.10.290.10">
    <property type="entry name" value="RNA-binding S4 domain"/>
    <property type="match status" value="1"/>
</dbReference>
<dbReference type="InterPro" id="IPR020103">
    <property type="entry name" value="PsdUridine_synth_cat_dom_sf"/>
</dbReference>
<protein>
    <submittedName>
        <fullName evidence="5">Ribosomal large subunit pseudouridine synthase C</fullName>
    </submittedName>
</protein>
<dbReference type="SUPFAM" id="SSF55120">
    <property type="entry name" value="Pseudouridine synthase"/>
    <property type="match status" value="1"/>
</dbReference>
<dbReference type="CDD" id="cd00165">
    <property type="entry name" value="S4"/>
    <property type="match status" value="1"/>
</dbReference>
<comment type="similarity">
    <text evidence="1">Belongs to the pseudouridine synthase RluA family.</text>
</comment>
<dbReference type="CDD" id="cd02869">
    <property type="entry name" value="PseudoU_synth_RluA_like"/>
    <property type="match status" value="1"/>
</dbReference>
<dbReference type="Pfam" id="PF00849">
    <property type="entry name" value="PseudoU_synth_2"/>
    <property type="match status" value="1"/>
</dbReference>
<dbReference type="PROSITE" id="PS50889">
    <property type="entry name" value="S4"/>
    <property type="match status" value="1"/>
</dbReference>
<dbReference type="SMART" id="SM00363">
    <property type="entry name" value="S4"/>
    <property type="match status" value="1"/>
</dbReference>
<reference evidence="5 6" key="1">
    <citation type="journal article" date="2013" name="Genome Announc.">
        <title>Draft Genome Sequence of Holospora undulata Strain HU1, a Micronucleus-Specific Symbiont of the Ciliate Paramecium caudatum.</title>
        <authorList>
            <person name="Dohra H."/>
            <person name="Suzuki H."/>
            <person name="Suzuki T."/>
            <person name="Tanaka K."/>
            <person name="Fujishima M."/>
        </authorList>
    </citation>
    <scope>NUCLEOTIDE SEQUENCE [LARGE SCALE GENOMIC DNA]</scope>
    <source>
        <strain evidence="5 6">HU1</strain>
    </source>
</reference>
<dbReference type="AlphaFoldDB" id="A0A061JII2"/>
<comment type="caution">
    <text evidence="5">The sequence shown here is derived from an EMBL/GenBank/DDBJ whole genome shotgun (WGS) entry which is preliminary data.</text>
</comment>
<dbReference type="GO" id="GO:0120159">
    <property type="term" value="F:rRNA pseudouridine synthase activity"/>
    <property type="evidence" value="ECO:0007669"/>
    <property type="project" value="UniProtKB-ARBA"/>
</dbReference>
<evidence type="ECO:0000313" key="6">
    <source>
        <dbReference type="Proteomes" id="UP000026922"/>
    </source>
</evidence>
<gene>
    <name evidence="5" type="ORF">K737_300178</name>
</gene>
<dbReference type="InterPro" id="IPR006224">
    <property type="entry name" value="PsdUridine_synth_RluA-like_CS"/>
</dbReference>
<evidence type="ECO:0000259" key="4">
    <source>
        <dbReference type="SMART" id="SM00363"/>
    </source>
</evidence>
<feature type="domain" description="RNA-binding S4" evidence="4">
    <location>
        <begin position="27"/>
        <end position="91"/>
    </location>
</feature>
<dbReference type="SUPFAM" id="SSF55174">
    <property type="entry name" value="Alpha-L RNA-binding motif"/>
    <property type="match status" value="1"/>
</dbReference>
<dbReference type="InterPro" id="IPR050188">
    <property type="entry name" value="RluA_PseudoU_synthase"/>
</dbReference>
<evidence type="ECO:0000256" key="2">
    <source>
        <dbReference type="ARBA" id="ARBA00023235"/>
    </source>
</evidence>
<keyword evidence="3" id="KW-0694">RNA-binding</keyword>
<keyword evidence="2" id="KW-0413">Isomerase</keyword>
<accession>A0A061JII2</accession>
<dbReference type="PROSITE" id="PS01129">
    <property type="entry name" value="PSI_RLU"/>
    <property type="match status" value="1"/>
</dbReference>
<proteinExistence type="inferred from homology"/>
<dbReference type="PANTHER" id="PTHR21600:SF87">
    <property type="entry name" value="RNA PSEUDOURIDYLATE SYNTHASE DOMAIN-CONTAINING PROTEIN 1"/>
    <property type="match status" value="1"/>
</dbReference>
<dbReference type="Proteomes" id="UP000026922">
    <property type="component" value="Unassembled WGS sequence"/>
</dbReference>
<dbReference type="GO" id="GO:0003723">
    <property type="term" value="F:RNA binding"/>
    <property type="evidence" value="ECO:0007669"/>
    <property type="project" value="UniProtKB-KW"/>
</dbReference>
<dbReference type="EMBL" id="ARPM03000062">
    <property type="protein sequence ID" value="ETZ05388.1"/>
    <property type="molecule type" value="Genomic_DNA"/>
</dbReference>
<evidence type="ECO:0000256" key="3">
    <source>
        <dbReference type="PROSITE-ProRule" id="PRU00182"/>
    </source>
</evidence>
<dbReference type="InterPro" id="IPR002942">
    <property type="entry name" value="S4_RNA-bd"/>
</dbReference>
<keyword evidence="6" id="KW-1185">Reference proteome</keyword>
<dbReference type="InterPro" id="IPR006145">
    <property type="entry name" value="PsdUridine_synth_RsuA/RluA"/>
</dbReference>
<dbReference type="GO" id="GO:0000455">
    <property type="term" value="P:enzyme-directed rRNA pseudouridine synthesis"/>
    <property type="evidence" value="ECO:0007669"/>
    <property type="project" value="TreeGrafter"/>
</dbReference>
<dbReference type="InterPro" id="IPR036986">
    <property type="entry name" value="S4_RNA-bd_sf"/>
</dbReference>
<dbReference type="Gene3D" id="3.30.2350.10">
    <property type="entry name" value="Pseudouridine synthase"/>
    <property type="match status" value="1"/>
</dbReference>
<sequence>MIKLRCSCILYKCMNQESYFSVTRLDQRIDKWVHYEWPQISYSAIQKALRTGDIRVNRKKVSSSYRLSQIDEVYVYPGWLKKMSILEPSKEKLCAYWQEKVSRWIIYTHEDFWIIRKPAGIPCQKGTSQTLSVDDLMSKWAGCPVYLVHRLDKFVSGALIIAKTPCSASALGKLMKERKIQKRYWALVHGRVQKDQGHIRFPLVNHPFGTRVCLPETPKSLVCHTEYFRRGVYRVPFDYSWLELSLHTGRKHQLRAHLSHLGHPIIGDNVYGKSFLDCSASSLKLHSFSLAFFYNESPILVDCPPIDEFFTYFS</sequence>
<evidence type="ECO:0000313" key="5">
    <source>
        <dbReference type="EMBL" id="ETZ05388.1"/>
    </source>
</evidence>